<organism evidence="3 4">
    <name type="scientific">Blautia parvula</name>
    <dbReference type="NCBI Taxonomy" id="2877527"/>
    <lineage>
        <taxon>Bacteria</taxon>
        <taxon>Bacillati</taxon>
        <taxon>Bacillota</taxon>
        <taxon>Clostridia</taxon>
        <taxon>Lachnospirales</taxon>
        <taxon>Lachnospiraceae</taxon>
        <taxon>Blautia</taxon>
    </lineage>
</organism>
<feature type="transmembrane region" description="Helical" evidence="1">
    <location>
        <begin position="9"/>
        <end position="27"/>
    </location>
</feature>
<evidence type="ECO:0000259" key="2">
    <source>
        <dbReference type="Pfam" id="PF14478"/>
    </source>
</evidence>
<dbReference type="Gene3D" id="2.170.130.30">
    <property type="match status" value="1"/>
</dbReference>
<dbReference type="RefSeq" id="WP_054350367.1">
    <property type="nucleotide sequence ID" value="NZ_AP031413.1"/>
</dbReference>
<comment type="caution">
    <text evidence="3">The sequence shown here is derived from an EMBL/GenBank/DDBJ whole genome shotgun (WGS) entry which is preliminary data.</text>
</comment>
<keyword evidence="1" id="KW-0472">Membrane</keyword>
<accession>A0ABQ0C324</accession>
<dbReference type="Proteomes" id="UP001600941">
    <property type="component" value="Unassembled WGS sequence"/>
</dbReference>
<evidence type="ECO:0000313" key="3">
    <source>
        <dbReference type="EMBL" id="GAA6503191.1"/>
    </source>
</evidence>
<sequence length="133" mass="14446">MKKNNSKKVIIGAIALVVVCAVLLLVYKNFMPKGAEGDKTVTVKVVHGDGSEKEFSYATDEAYLGAVIQAENLVEGEEGQYGLFMTSVDGEKADDSKQQWWCLTKGGEQVNTSADQTPIEDGDTFELTLTEGY</sequence>
<keyword evidence="1" id="KW-0812">Transmembrane</keyword>
<reference evidence="3 4" key="1">
    <citation type="submission" date="2024-04" db="EMBL/GenBank/DDBJ databases">
        <title>Defined microbial consortia suppress multidrug-resistant proinflammatory Enterobacteriaceae via ecological control.</title>
        <authorList>
            <person name="Furuichi M."/>
            <person name="Kawaguchi T."/>
            <person name="Pust M."/>
            <person name="Yasuma K."/>
            <person name="Plichta D."/>
            <person name="Hasegawa N."/>
            <person name="Ohya T."/>
            <person name="Bhattarai S."/>
            <person name="Sasajima S."/>
            <person name="Aoto Y."/>
            <person name="Tuganbaev T."/>
            <person name="Yaginuma M."/>
            <person name="Ueda M."/>
            <person name="Okahashi N."/>
            <person name="Amafuji K."/>
            <person name="Kiridooshi Y."/>
            <person name="Sugita K."/>
            <person name="Strazar M."/>
            <person name="Skelly A."/>
            <person name="Suda W."/>
            <person name="Hattori M."/>
            <person name="Nakamoto N."/>
            <person name="Caballero S."/>
            <person name="Norman J."/>
            <person name="Olle B."/>
            <person name="Tanoue T."/>
            <person name="Arita M."/>
            <person name="Bucci V."/>
            <person name="Atarashi K."/>
            <person name="Xavier R."/>
            <person name="Honda K."/>
        </authorList>
    </citation>
    <scope>NUCLEOTIDE SEQUENCE [LARGE SCALE GENOMIC DNA]</scope>
    <source>
        <strain evidence="4">k34-0107-D12</strain>
    </source>
</reference>
<evidence type="ECO:0000313" key="4">
    <source>
        <dbReference type="Proteomes" id="UP001600941"/>
    </source>
</evidence>
<keyword evidence="1" id="KW-1133">Transmembrane helix</keyword>
<evidence type="ECO:0000256" key="1">
    <source>
        <dbReference type="SAM" id="Phobius"/>
    </source>
</evidence>
<dbReference type="InterPro" id="IPR027954">
    <property type="entry name" value="Transcobalamin-like_C"/>
</dbReference>
<dbReference type="Pfam" id="PF14478">
    <property type="entry name" value="DUF4430"/>
    <property type="match status" value="1"/>
</dbReference>
<dbReference type="EMBL" id="BAABZQ010000001">
    <property type="protein sequence ID" value="GAA6503191.1"/>
    <property type="molecule type" value="Genomic_DNA"/>
</dbReference>
<keyword evidence="4" id="KW-1185">Reference proteome</keyword>
<name>A0ABQ0C324_9FIRM</name>
<protein>
    <recommendedName>
        <fullName evidence="2">Transcobalamin-like C-terminal domain-containing protein</fullName>
    </recommendedName>
</protein>
<feature type="domain" description="Transcobalamin-like C-terminal" evidence="2">
    <location>
        <begin position="67"/>
        <end position="130"/>
    </location>
</feature>
<gene>
    <name evidence="3" type="ORF">K340107D12_60070</name>
</gene>
<proteinExistence type="predicted"/>